<feature type="compositionally biased region" description="Low complexity" evidence="4">
    <location>
        <begin position="1"/>
        <end position="19"/>
    </location>
</feature>
<dbReference type="PANTHER" id="PTHR13471">
    <property type="entry name" value="TETRATRICOPEPTIDE-LIKE HELICAL"/>
    <property type="match status" value="1"/>
</dbReference>
<feature type="compositionally biased region" description="Low complexity" evidence="4">
    <location>
        <begin position="209"/>
        <end position="221"/>
    </location>
</feature>
<dbReference type="GO" id="GO:0071013">
    <property type="term" value="C:catalytic step 2 spliceosome"/>
    <property type="evidence" value="ECO:0007669"/>
    <property type="project" value="TreeGrafter"/>
</dbReference>
<dbReference type="AlphaFoldDB" id="A0A5C3QY04"/>
<dbReference type="Pfam" id="PF08424">
    <property type="entry name" value="NRDE-2"/>
    <property type="match status" value="1"/>
</dbReference>
<evidence type="ECO:0000313" key="6">
    <source>
        <dbReference type="Proteomes" id="UP000305067"/>
    </source>
</evidence>
<evidence type="ECO:0000256" key="3">
    <source>
        <dbReference type="ARBA" id="ARBA00023242"/>
    </source>
</evidence>
<protein>
    <submittedName>
        <fullName evidence="5">NRDE-2, necessary for RNA interference-domain-containing protein</fullName>
    </submittedName>
</protein>
<proteinExistence type="inferred from homology"/>
<dbReference type="Gene3D" id="1.25.40.10">
    <property type="entry name" value="Tetratricopeptide repeat domain"/>
    <property type="match status" value="2"/>
</dbReference>
<feature type="compositionally biased region" description="Basic and acidic residues" evidence="4">
    <location>
        <begin position="21"/>
        <end position="40"/>
    </location>
</feature>
<sequence length="1072" mass="120887">MAPTPSFSSFKPPIFSSFPDLADRKHAGSEERRKSDSKSSKDKKKKRKHKSDEREPRKSDSKDVNSSTELLEEDKRSFYKGYYVDRKGDSLNVSFGGLHSGDIPKHRLVDRSRILGLDPRWRAYYRSGKTIEIGMGSKHRKPTLTDSSSRRLLALPPTHSFPAQHGQDTSAFPEITEDGFMSLSTKRSGRHSNAEPSSSRSHHDPVWASRSPDSDYSSSEDASSEESGDSGSDKDDTPISLTAHQVTLKALEERLKACPFSVDTWLELLDRTLSTIPLASKNADKVTAEISLSILSKALAAHDDNRRSHVILIRYLRAGERIWDEDACRAEWEKALKAVAAGGGPERSSGITSLWLHWLSWRLRSSGKGVAGAMQDLDRIRRAFSDIFEAEDLEMTQLLLLWRTAVLLQAAGLVERATAIIQAQVELSFRCPLELQVGSLSDKLDALEEFWESEAPRAGEEHSVGWADWLSAGGDVTPIVTENPAATQMEGRLDDGLAAWHQQECHLDRVHKLPSRSTDAESDEDPFATVLFTDIRPFLTELLSLKAKRIFKFVCLDILGLHIPNLVSALSAHWKDGEFDSWTTQQLSGDSYIRRILPTADTRVRIQSDAYAGITVGRQKEYRSSCGPIRQWGWGLQPPLTLCHAQDKKTWIWDQDDVVGAVDVEVVRRFFSQFRDARDEEWDDYALEFEVQVNVKRALKLSKTFLAESRQSLRRWSAHARLERLRGKMAEARKVYQAALSSSPPDAPFRSQLCFDWAEMEWLLGNDQDALRVVLLSVELSGDSLGGVALLRAHSQLEDRISRSHGERWVELRALLELLSSDSVPDALAVYDKYQAPQTAGDVEHERLTVQSLQMVFQYSKVLKKPMPPDIMRNRASAALEQYPENSIILGLFLEGEKGQGVWGKVAGVLGDNVTRQEKGVVRRTQEVWAAGWEVGAWHREMERTRRGLDVAVSHDRTKESALMWRLYTECEIQNGELQRAKSLFYRAVHECPVHKELYLVALGPLRSAFNQRELQSIADTMAERGIRSRRSLEDVTSGFTEDGRVGLGLRADEGDDEIEFNAEELRRLKPY</sequence>
<dbReference type="GO" id="GO:0031048">
    <property type="term" value="P:regulatory ncRNA-mediated heterochromatin formation"/>
    <property type="evidence" value="ECO:0007669"/>
    <property type="project" value="TreeGrafter"/>
</dbReference>
<organism evidence="5 6">
    <name type="scientific">Pterulicium gracile</name>
    <dbReference type="NCBI Taxonomy" id="1884261"/>
    <lineage>
        <taxon>Eukaryota</taxon>
        <taxon>Fungi</taxon>
        <taxon>Dikarya</taxon>
        <taxon>Basidiomycota</taxon>
        <taxon>Agaricomycotina</taxon>
        <taxon>Agaricomycetes</taxon>
        <taxon>Agaricomycetidae</taxon>
        <taxon>Agaricales</taxon>
        <taxon>Pleurotineae</taxon>
        <taxon>Pterulaceae</taxon>
        <taxon>Pterulicium</taxon>
    </lineage>
</organism>
<feature type="region of interest" description="Disordered" evidence="4">
    <location>
        <begin position="184"/>
        <end position="238"/>
    </location>
</feature>
<dbReference type="InterPro" id="IPR013633">
    <property type="entry name" value="NRDE-2"/>
</dbReference>
<evidence type="ECO:0000256" key="4">
    <source>
        <dbReference type="SAM" id="MobiDB-lite"/>
    </source>
</evidence>
<evidence type="ECO:0000313" key="5">
    <source>
        <dbReference type="EMBL" id="TFL06782.1"/>
    </source>
</evidence>
<comment type="similarity">
    <text evidence="2">Belongs to the NRDE2 family.</text>
</comment>
<dbReference type="Proteomes" id="UP000305067">
    <property type="component" value="Unassembled WGS sequence"/>
</dbReference>
<accession>A0A5C3QY04</accession>
<dbReference type="OrthoDB" id="297219at2759"/>
<comment type="subcellular location">
    <subcellularLocation>
        <location evidence="1">Nucleus</location>
    </subcellularLocation>
</comment>
<gene>
    <name evidence="5" type="ORF">BDV98DRAFT_559966</name>
</gene>
<evidence type="ECO:0000256" key="2">
    <source>
        <dbReference type="ARBA" id="ARBA00009265"/>
    </source>
</evidence>
<keyword evidence="3" id="KW-0539">Nucleus</keyword>
<feature type="compositionally biased region" description="Basic and acidic residues" evidence="4">
    <location>
        <begin position="50"/>
        <end position="63"/>
    </location>
</feature>
<feature type="region of interest" description="Disordered" evidence="4">
    <location>
        <begin position="1"/>
        <end position="70"/>
    </location>
</feature>
<dbReference type="STRING" id="1884261.A0A5C3QY04"/>
<dbReference type="PANTHER" id="PTHR13471:SF0">
    <property type="entry name" value="NUCLEAR EXOSOME REGULATOR NRDE2"/>
    <property type="match status" value="1"/>
</dbReference>
<dbReference type="SUPFAM" id="SSF48452">
    <property type="entry name" value="TPR-like"/>
    <property type="match status" value="1"/>
</dbReference>
<dbReference type="GO" id="GO:1902369">
    <property type="term" value="P:negative regulation of RNA catabolic process"/>
    <property type="evidence" value="ECO:0007669"/>
    <property type="project" value="TreeGrafter"/>
</dbReference>
<keyword evidence="6" id="KW-1185">Reference proteome</keyword>
<name>A0A5C3QY04_9AGAR</name>
<dbReference type="InterPro" id="IPR011990">
    <property type="entry name" value="TPR-like_helical_dom_sf"/>
</dbReference>
<dbReference type="EMBL" id="ML178815">
    <property type="protein sequence ID" value="TFL06782.1"/>
    <property type="molecule type" value="Genomic_DNA"/>
</dbReference>
<reference evidence="5 6" key="1">
    <citation type="journal article" date="2019" name="Nat. Ecol. Evol.">
        <title>Megaphylogeny resolves global patterns of mushroom evolution.</title>
        <authorList>
            <person name="Varga T."/>
            <person name="Krizsan K."/>
            <person name="Foldi C."/>
            <person name="Dima B."/>
            <person name="Sanchez-Garcia M."/>
            <person name="Sanchez-Ramirez S."/>
            <person name="Szollosi G.J."/>
            <person name="Szarkandi J.G."/>
            <person name="Papp V."/>
            <person name="Albert L."/>
            <person name="Andreopoulos W."/>
            <person name="Angelini C."/>
            <person name="Antonin V."/>
            <person name="Barry K.W."/>
            <person name="Bougher N.L."/>
            <person name="Buchanan P."/>
            <person name="Buyck B."/>
            <person name="Bense V."/>
            <person name="Catcheside P."/>
            <person name="Chovatia M."/>
            <person name="Cooper J."/>
            <person name="Damon W."/>
            <person name="Desjardin D."/>
            <person name="Finy P."/>
            <person name="Geml J."/>
            <person name="Haridas S."/>
            <person name="Hughes K."/>
            <person name="Justo A."/>
            <person name="Karasinski D."/>
            <person name="Kautmanova I."/>
            <person name="Kiss B."/>
            <person name="Kocsube S."/>
            <person name="Kotiranta H."/>
            <person name="LaButti K.M."/>
            <person name="Lechner B.E."/>
            <person name="Liimatainen K."/>
            <person name="Lipzen A."/>
            <person name="Lukacs Z."/>
            <person name="Mihaltcheva S."/>
            <person name="Morgado L.N."/>
            <person name="Niskanen T."/>
            <person name="Noordeloos M.E."/>
            <person name="Ohm R.A."/>
            <person name="Ortiz-Santana B."/>
            <person name="Ovrebo C."/>
            <person name="Racz N."/>
            <person name="Riley R."/>
            <person name="Savchenko A."/>
            <person name="Shiryaev A."/>
            <person name="Soop K."/>
            <person name="Spirin V."/>
            <person name="Szebenyi C."/>
            <person name="Tomsovsky M."/>
            <person name="Tulloss R.E."/>
            <person name="Uehling J."/>
            <person name="Grigoriev I.V."/>
            <person name="Vagvolgyi C."/>
            <person name="Papp T."/>
            <person name="Martin F.M."/>
            <person name="Miettinen O."/>
            <person name="Hibbett D.S."/>
            <person name="Nagy L.G."/>
        </authorList>
    </citation>
    <scope>NUCLEOTIDE SEQUENCE [LARGE SCALE GENOMIC DNA]</scope>
    <source>
        <strain evidence="5 6">CBS 309.79</strain>
    </source>
</reference>
<evidence type="ECO:0000256" key="1">
    <source>
        <dbReference type="ARBA" id="ARBA00004123"/>
    </source>
</evidence>